<sequence>MKGKSLSDGRTPYGKNRLTDSTIDIIENYYRLIIRHITVKTNRNTHCVQKEKIHGVNKTEGKLQEKLMGILTQFAIMEDIKPIFRDL</sequence>
<keyword evidence="2" id="KW-1185">Reference proteome</keyword>
<dbReference type="EMBL" id="JARBHB010000007">
    <property type="protein sequence ID" value="KAJ8879147.1"/>
    <property type="molecule type" value="Genomic_DNA"/>
</dbReference>
<gene>
    <name evidence="1" type="ORF">PR048_019753</name>
</gene>
<comment type="caution">
    <text evidence="1">The sequence shown here is derived from an EMBL/GenBank/DDBJ whole genome shotgun (WGS) entry which is preliminary data.</text>
</comment>
<proteinExistence type="predicted"/>
<reference evidence="1 2" key="1">
    <citation type="submission" date="2023-02" db="EMBL/GenBank/DDBJ databases">
        <title>LHISI_Scaffold_Assembly.</title>
        <authorList>
            <person name="Stuart O.P."/>
            <person name="Cleave R."/>
            <person name="Magrath M.J.L."/>
            <person name="Mikheyev A.S."/>
        </authorList>
    </citation>
    <scope>NUCLEOTIDE SEQUENCE [LARGE SCALE GENOMIC DNA]</scope>
    <source>
        <strain evidence="1">Daus_M_001</strain>
        <tissue evidence="1">Leg muscle</tissue>
    </source>
</reference>
<evidence type="ECO:0000313" key="2">
    <source>
        <dbReference type="Proteomes" id="UP001159363"/>
    </source>
</evidence>
<name>A0ABQ9H4G3_9NEOP</name>
<dbReference type="Proteomes" id="UP001159363">
    <property type="component" value="Chromosome 6"/>
</dbReference>
<protein>
    <submittedName>
        <fullName evidence="1">Uncharacterized protein</fullName>
    </submittedName>
</protein>
<organism evidence="1 2">
    <name type="scientific">Dryococelus australis</name>
    <dbReference type="NCBI Taxonomy" id="614101"/>
    <lineage>
        <taxon>Eukaryota</taxon>
        <taxon>Metazoa</taxon>
        <taxon>Ecdysozoa</taxon>
        <taxon>Arthropoda</taxon>
        <taxon>Hexapoda</taxon>
        <taxon>Insecta</taxon>
        <taxon>Pterygota</taxon>
        <taxon>Neoptera</taxon>
        <taxon>Polyneoptera</taxon>
        <taxon>Phasmatodea</taxon>
        <taxon>Verophasmatodea</taxon>
        <taxon>Anareolatae</taxon>
        <taxon>Phasmatidae</taxon>
        <taxon>Eurycanthinae</taxon>
        <taxon>Dryococelus</taxon>
    </lineage>
</organism>
<evidence type="ECO:0000313" key="1">
    <source>
        <dbReference type="EMBL" id="KAJ8879147.1"/>
    </source>
</evidence>
<accession>A0ABQ9H4G3</accession>